<dbReference type="RefSeq" id="WP_057798693.1">
    <property type="nucleotide sequence ID" value="NZ_BJZZ01000015.1"/>
</dbReference>
<protein>
    <submittedName>
        <fullName evidence="2">Uncharacterized protein</fullName>
    </submittedName>
</protein>
<evidence type="ECO:0000313" key="2">
    <source>
        <dbReference type="EMBL" id="KRO25625.1"/>
    </source>
</evidence>
<gene>
    <name evidence="2" type="ORF">IV88_GL001706</name>
</gene>
<dbReference type="OrthoDB" id="2292060at2"/>
<dbReference type="AlphaFoldDB" id="A0A0R2NIK1"/>
<name>A0A0R2NIK1_9LACO</name>
<comment type="caution">
    <text evidence="2">The sequence shown here is derived from an EMBL/GenBank/DDBJ whole genome shotgun (WGS) entry which is preliminary data.</text>
</comment>
<keyword evidence="1" id="KW-1133">Transmembrane helix</keyword>
<accession>A0A0R2NIK1</accession>
<keyword evidence="1" id="KW-0812">Transmembrane</keyword>
<evidence type="ECO:0000313" key="3">
    <source>
        <dbReference type="Proteomes" id="UP000051249"/>
    </source>
</evidence>
<reference evidence="2 3" key="1">
    <citation type="journal article" date="2015" name="Genome Announc.">
        <title>Expanding the biotechnology potential of lactobacilli through comparative genomics of 213 strains and associated genera.</title>
        <authorList>
            <person name="Sun Z."/>
            <person name="Harris H.M."/>
            <person name="McCann A."/>
            <person name="Guo C."/>
            <person name="Argimon S."/>
            <person name="Zhang W."/>
            <person name="Yang X."/>
            <person name="Jeffery I.B."/>
            <person name="Cooney J.C."/>
            <person name="Kagawa T.F."/>
            <person name="Liu W."/>
            <person name="Song Y."/>
            <person name="Salvetti E."/>
            <person name="Wrobel A."/>
            <person name="Rasinkangas P."/>
            <person name="Parkhill J."/>
            <person name="Rea M.C."/>
            <person name="O'Sullivan O."/>
            <person name="Ritari J."/>
            <person name="Douillard F.P."/>
            <person name="Paul Ross R."/>
            <person name="Yang R."/>
            <person name="Briner A.E."/>
            <person name="Felis G.E."/>
            <person name="de Vos W.M."/>
            <person name="Barrangou R."/>
            <person name="Klaenhammer T.R."/>
            <person name="Caufield P.W."/>
            <person name="Cui Y."/>
            <person name="Zhang H."/>
            <person name="O'Toole P.W."/>
        </authorList>
    </citation>
    <scope>NUCLEOTIDE SEQUENCE [LARGE SCALE GENOMIC DNA]</scope>
    <source>
        <strain evidence="2 3">DSM 23026</strain>
    </source>
</reference>
<keyword evidence="3" id="KW-1185">Reference proteome</keyword>
<evidence type="ECO:0000256" key="1">
    <source>
        <dbReference type="SAM" id="Phobius"/>
    </source>
</evidence>
<organism evidence="2 3">
    <name type="scientific">Pediococcus argentinicus</name>
    <dbReference type="NCBI Taxonomy" id="480391"/>
    <lineage>
        <taxon>Bacteria</taxon>
        <taxon>Bacillati</taxon>
        <taxon>Bacillota</taxon>
        <taxon>Bacilli</taxon>
        <taxon>Lactobacillales</taxon>
        <taxon>Lactobacillaceae</taxon>
        <taxon>Pediococcus</taxon>
    </lineage>
</organism>
<keyword evidence="1" id="KW-0472">Membrane</keyword>
<dbReference type="Proteomes" id="UP000051249">
    <property type="component" value="Unassembled WGS sequence"/>
</dbReference>
<feature type="transmembrane region" description="Helical" evidence="1">
    <location>
        <begin position="28"/>
        <end position="50"/>
    </location>
</feature>
<dbReference type="PATRIC" id="fig|480391.4.peg.1743"/>
<proteinExistence type="predicted"/>
<sequence>MLYLFISAAIATILSLFGVYNSIHNHSGWLGSGWIVSVIIAILCISATVFTGRSVQNTVHQNQIAKEEAKKSSKMPELTKNMTIDQLTSEDSDQQKAAKTDLKEQNALKSLARSFATIGKVSFNSSDKTYSVVPTTKDFAGPLRQIVKNPENASKANFDSIKESFVNSSKSIQKSVDSGYTLQLMNPDQTSKSLLSVKDGEIIYNYFK</sequence>
<dbReference type="EMBL" id="JQCQ01000008">
    <property type="protein sequence ID" value="KRO25625.1"/>
    <property type="molecule type" value="Genomic_DNA"/>
</dbReference>